<dbReference type="GO" id="GO:0016020">
    <property type="term" value="C:membrane"/>
    <property type="evidence" value="ECO:0007669"/>
    <property type="project" value="UniProtKB-SubCell"/>
</dbReference>
<evidence type="ECO:0000256" key="1">
    <source>
        <dbReference type="ARBA" id="ARBA00004167"/>
    </source>
</evidence>
<keyword evidence="3 7" id="KW-0479">Metal-binding</keyword>
<name>A0AAD8M5Z2_9APIA</name>
<comment type="subcellular location">
    <subcellularLocation>
        <location evidence="1">Membrane</location>
        <topology evidence="1">Single-pass membrane protein</topology>
    </subcellularLocation>
</comment>
<evidence type="ECO:0000256" key="8">
    <source>
        <dbReference type="RuleBase" id="RU000461"/>
    </source>
</evidence>
<dbReference type="PRINTS" id="PR00463">
    <property type="entry name" value="EP450I"/>
</dbReference>
<evidence type="ECO:0000256" key="5">
    <source>
        <dbReference type="ARBA" id="ARBA00023002"/>
    </source>
</evidence>
<comment type="cofactor">
    <cofactor evidence="7">
        <name>heme</name>
        <dbReference type="ChEBI" id="CHEBI:30413"/>
    </cofactor>
</comment>
<keyword evidence="6 7" id="KW-0408">Iron</keyword>
<evidence type="ECO:0000313" key="11">
    <source>
        <dbReference type="Proteomes" id="UP001237642"/>
    </source>
</evidence>
<dbReference type="EMBL" id="JAUIZM010000009">
    <property type="protein sequence ID" value="KAK1363375.1"/>
    <property type="molecule type" value="Genomic_DNA"/>
</dbReference>
<evidence type="ECO:0000313" key="10">
    <source>
        <dbReference type="EMBL" id="KAK1363375.1"/>
    </source>
</evidence>
<dbReference type="InterPro" id="IPR001128">
    <property type="entry name" value="Cyt_P450"/>
</dbReference>
<proteinExistence type="inferred from homology"/>
<evidence type="ECO:0000256" key="6">
    <source>
        <dbReference type="ARBA" id="ARBA00023004"/>
    </source>
</evidence>
<dbReference type="InterPro" id="IPR002401">
    <property type="entry name" value="Cyt_P450_E_grp-I"/>
</dbReference>
<organism evidence="10 11">
    <name type="scientific">Heracleum sosnowskyi</name>
    <dbReference type="NCBI Taxonomy" id="360622"/>
    <lineage>
        <taxon>Eukaryota</taxon>
        <taxon>Viridiplantae</taxon>
        <taxon>Streptophyta</taxon>
        <taxon>Embryophyta</taxon>
        <taxon>Tracheophyta</taxon>
        <taxon>Spermatophyta</taxon>
        <taxon>Magnoliopsida</taxon>
        <taxon>eudicotyledons</taxon>
        <taxon>Gunneridae</taxon>
        <taxon>Pentapetalae</taxon>
        <taxon>asterids</taxon>
        <taxon>campanulids</taxon>
        <taxon>Apiales</taxon>
        <taxon>Apiaceae</taxon>
        <taxon>Apioideae</taxon>
        <taxon>apioid superclade</taxon>
        <taxon>Tordylieae</taxon>
        <taxon>Tordyliinae</taxon>
        <taxon>Heracleum</taxon>
    </lineage>
</organism>
<evidence type="ECO:0000256" key="9">
    <source>
        <dbReference type="SAM" id="Phobius"/>
    </source>
</evidence>
<dbReference type="PANTHER" id="PTHR24286">
    <property type="entry name" value="CYTOCHROME P450 26"/>
    <property type="match status" value="1"/>
</dbReference>
<keyword evidence="2 9" id="KW-0812">Transmembrane</keyword>
<dbReference type="InterPro" id="IPR017972">
    <property type="entry name" value="Cyt_P450_CS"/>
</dbReference>
<feature type="binding site" description="axial binding residue" evidence="7">
    <location>
        <position position="453"/>
    </location>
    <ligand>
        <name>heme</name>
        <dbReference type="ChEBI" id="CHEBI:30413"/>
    </ligand>
    <ligandPart>
        <name>Fe</name>
        <dbReference type="ChEBI" id="CHEBI:18248"/>
    </ligandPart>
</feature>
<evidence type="ECO:0000256" key="3">
    <source>
        <dbReference type="ARBA" id="ARBA00022723"/>
    </source>
</evidence>
<dbReference type="GO" id="GO:0016125">
    <property type="term" value="P:sterol metabolic process"/>
    <property type="evidence" value="ECO:0007669"/>
    <property type="project" value="TreeGrafter"/>
</dbReference>
<evidence type="ECO:0000256" key="2">
    <source>
        <dbReference type="ARBA" id="ARBA00022692"/>
    </source>
</evidence>
<dbReference type="PANTHER" id="PTHR24286:SF12">
    <property type="entry name" value="CYTOCHROME P450 FAMILY PROTEIN, EXPRESSED"/>
    <property type="match status" value="1"/>
</dbReference>
<dbReference type="InterPro" id="IPR036396">
    <property type="entry name" value="Cyt_P450_sf"/>
</dbReference>
<dbReference type="PRINTS" id="PR00385">
    <property type="entry name" value="P450"/>
</dbReference>
<evidence type="ECO:0000256" key="4">
    <source>
        <dbReference type="ARBA" id="ARBA00022989"/>
    </source>
</evidence>
<dbReference type="Proteomes" id="UP001237642">
    <property type="component" value="Unassembled WGS sequence"/>
</dbReference>
<protein>
    <submittedName>
        <fullName evidence="10">Ent-kaurenoic acid oxidase 1</fullName>
    </submittedName>
</protein>
<dbReference type="AlphaFoldDB" id="A0AAD8M5Z2"/>
<dbReference type="GO" id="GO:0009805">
    <property type="term" value="P:coumarin biosynthetic process"/>
    <property type="evidence" value="ECO:0007669"/>
    <property type="project" value="UniProtKB-ARBA"/>
</dbReference>
<keyword evidence="8" id="KW-0503">Monooxygenase</keyword>
<keyword evidence="9" id="KW-0472">Membrane</keyword>
<dbReference type="PROSITE" id="PS00086">
    <property type="entry name" value="CYTOCHROME_P450"/>
    <property type="match status" value="1"/>
</dbReference>
<dbReference type="GO" id="GO:0005506">
    <property type="term" value="F:iron ion binding"/>
    <property type="evidence" value="ECO:0007669"/>
    <property type="project" value="InterPro"/>
</dbReference>
<reference evidence="10" key="2">
    <citation type="submission" date="2023-05" db="EMBL/GenBank/DDBJ databases">
        <authorList>
            <person name="Schelkunov M.I."/>
        </authorList>
    </citation>
    <scope>NUCLEOTIDE SEQUENCE</scope>
    <source>
        <strain evidence="10">Hsosn_3</strain>
        <tissue evidence="10">Leaf</tissue>
    </source>
</reference>
<dbReference type="Pfam" id="PF00067">
    <property type="entry name" value="p450"/>
    <property type="match status" value="1"/>
</dbReference>
<accession>A0AAD8M5Z2</accession>
<dbReference type="GO" id="GO:0010268">
    <property type="term" value="P:brassinosteroid homeostasis"/>
    <property type="evidence" value="ECO:0007669"/>
    <property type="project" value="TreeGrafter"/>
</dbReference>
<dbReference type="Gene3D" id="1.10.630.10">
    <property type="entry name" value="Cytochrome P450"/>
    <property type="match status" value="1"/>
</dbReference>
<comment type="similarity">
    <text evidence="8">Belongs to the cytochrome P450 family.</text>
</comment>
<keyword evidence="11" id="KW-1185">Reference proteome</keyword>
<keyword evidence="5 8" id="KW-0560">Oxidoreductase</keyword>
<dbReference type="GO" id="GO:0016132">
    <property type="term" value="P:brassinosteroid biosynthetic process"/>
    <property type="evidence" value="ECO:0007669"/>
    <property type="project" value="TreeGrafter"/>
</dbReference>
<dbReference type="GO" id="GO:0004497">
    <property type="term" value="F:monooxygenase activity"/>
    <property type="evidence" value="ECO:0007669"/>
    <property type="project" value="UniProtKB-KW"/>
</dbReference>
<dbReference type="GO" id="GO:0020037">
    <property type="term" value="F:heme binding"/>
    <property type="evidence" value="ECO:0007669"/>
    <property type="project" value="InterPro"/>
</dbReference>
<gene>
    <name evidence="10" type="ORF">POM88_038936</name>
</gene>
<dbReference type="GO" id="GO:0016705">
    <property type="term" value="F:oxidoreductase activity, acting on paired donors, with incorporation or reduction of molecular oxygen"/>
    <property type="evidence" value="ECO:0007669"/>
    <property type="project" value="InterPro"/>
</dbReference>
<reference evidence="10" key="1">
    <citation type="submission" date="2023-02" db="EMBL/GenBank/DDBJ databases">
        <title>Genome of toxic invasive species Heracleum sosnowskyi carries increased number of genes despite the absence of recent whole-genome duplications.</title>
        <authorList>
            <person name="Schelkunov M."/>
            <person name="Shtratnikova V."/>
            <person name="Makarenko M."/>
            <person name="Klepikova A."/>
            <person name="Omelchenko D."/>
            <person name="Novikova G."/>
            <person name="Obukhova E."/>
            <person name="Bogdanov V."/>
            <person name="Penin A."/>
            <person name="Logacheva M."/>
        </authorList>
    </citation>
    <scope>NUCLEOTIDE SEQUENCE</scope>
    <source>
        <strain evidence="10">Hsosn_3</strain>
        <tissue evidence="10">Leaf</tissue>
    </source>
</reference>
<keyword evidence="4 9" id="KW-1133">Transmembrane helix</keyword>
<dbReference type="SUPFAM" id="SSF48264">
    <property type="entry name" value="Cytochrome P450"/>
    <property type="match status" value="1"/>
</dbReference>
<sequence>MEFISMVTSIWVVTWVLGILPLMGCYLWWSNDLWCSLRLKLINGRREANAKTGNSMIKLPPGHMGLPYVGELLSFLWYFKIVGRPDDYINSKRHRYGDGIGLYRTHLFGSPGVIACKPAVIKFIMQTESDFKIDWPSVELVGASSLVAVHGTSHTRLRSFVSRAINLPQSLRHIAIMVQPRIIAALQSWSNQGTIGAHLEAKKVTFENIGSFFASLEPGPVLDTLDKLFTGILRGFRASPINFPGSAYRHALQCREKATMIFRKELEKKRKKIRDGVDVRVNNVTNDLMDGLMGLKDDEGKELSDTEVLDNIVSLVIAGYESTSLAIMWALYYLAKYPSVLQKLREENMCLRKHKNEEQITSDDIAKLNYTNKVVEETIRMANIAAFIFRTATKDVEYKGYTIPRGWKVMMWVRYLHTNPENFDDPMSFNPDRWNEPAKAGTYQVFGGGSRICAGNMLARLQVAIFLHHLAIGYKWELVNPKAKMTYLPHPKPEDGVMISFRKL</sequence>
<keyword evidence="7 8" id="KW-0349">Heme</keyword>
<evidence type="ECO:0000256" key="7">
    <source>
        <dbReference type="PIRSR" id="PIRSR602401-1"/>
    </source>
</evidence>
<comment type="caution">
    <text evidence="10">The sequence shown here is derived from an EMBL/GenBank/DDBJ whole genome shotgun (WGS) entry which is preliminary data.</text>
</comment>
<feature type="transmembrane region" description="Helical" evidence="9">
    <location>
        <begin position="7"/>
        <end position="29"/>
    </location>
</feature>